<evidence type="ECO:0000256" key="1">
    <source>
        <dbReference type="SAM" id="Phobius"/>
    </source>
</evidence>
<dbReference type="Proteomes" id="UP000553766">
    <property type="component" value="Unassembled WGS sequence"/>
</dbReference>
<dbReference type="EMBL" id="JACIJS010000002">
    <property type="protein sequence ID" value="MBB5514775.1"/>
    <property type="molecule type" value="Genomic_DNA"/>
</dbReference>
<name>A0A840WYM2_9RHOB</name>
<dbReference type="PANTHER" id="PTHR20992">
    <property type="entry name" value="AT15442P-RELATED"/>
    <property type="match status" value="1"/>
</dbReference>
<accession>A0A840WYM2</accession>
<feature type="transmembrane region" description="Helical" evidence="1">
    <location>
        <begin position="262"/>
        <end position="284"/>
    </location>
</feature>
<feature type="transmembrane region" description="Helical" evidence="1">
    <location>
        <begin position="304"/>
        <end position="323"/>
    </location>
</feature>
<dbReference type="Pfam" id="PF04087">
    <property type="entry name" value="DUF389"/>
    <property type="match status" value="1"/>
</dbReference>
<evidence type="ECO:0000313" key="2">
    <source>
        <dbReference type="EMBL" id="MBB5514775.1"/>
    </source>
</evidence>
<keyword evidence="3" id="KW-1185">Reference proteome</keyword>
<protein>
    <submittedName>
        <fullName evidence="2">Putative hydrophobic protein (TIGR00341 family)</fullName>
    </submittedName>
</protein>
<keyword evidence="1" id="KW-0472">Membrane</keyword>
<proteinExistence type="predicted"/>
<organism evidence="2 3">
    <name type="scientific">Rubricella aquisinus</name>
    <dbReference type="NCBI Taxonomy" id="2028108"/>
    <lineage>
        <taxon>Bacteria</taxon>
        <taxon>Pseudomonadati</taxon>
        <taxon>Pseudomonadota</taxon>
        <taxon>Alphaproteobacteria</taxon>
        <taxon>Rhodobacterales</taxon>
        <taxon>Paracoccaceae</taxon>
        <taxon>Rubricella</taxon>
    </lineage>
</organism>
<evidence type="ECO:0000313" key="3">
    <source>
        <dbReference type="Proteomes" id="UP000553766"/>
    </source>
</evidence>
<dbReference type="NCBIfam" id="TIGR00341">
    <property type="entry name" value="TIGR00341 family protein"/>
    <property type="match status" value="1"/>
</dbReference>
<feature type="transmembrane region" description="Helical" evidence="1">
    <location>
        <begin position="115"/>
        <end position="132"/>
    </location>
</feature>
<dbReference type="AlphaFoldDB" id="A0A840WYM2"/>
<dbReference type="PANTHER" id="PTHR20992:SF9">
    <property type="entry name" value="AT15442P-RELATED"/>
    <property type="match status" value="1"/>
</dbReference>
<feature type="transmembrane region" description="Helical" evidence="1">
    <location>
        <begin position="138"/>
        <end position="160"/>
    </location>
</feature>
<reference evidence="2 3" key="1">
    <citation type="submission" date="2020-08" db="EMBL/GenBank/DDBJ databases">
        <title>Genomic Encyclopedia of Type Strains, Phase IV (KMG-IV): sequencing the most valuable type-strain genomes for metagenomic binning, comparative biology and taxonomic classification.</title>
        <authorList>
            <person name="Goeker M."/>
        </authorList>
    </citation>
    <scope>NUCLEOTIDE SEQUENCE [LARGE SCALE GENOMIC DNA]</scope>
    <source>
        <strain evidence="2 3">DSM 103377</strain>
    </source>
</reference>
<dbReference type="InterPro" id="IPR005240">
    <property type="entry name" value="DUF389"/>
</dbReference>
<feature type="transmembrane region" description="Helical" evidence="1">
    <location>
        <begin position="172"/>
        <end position="191"/>
    </location>
</feature>
<comment type="caution">
    <text evidence="2">The sequence shown here is derived from an EMBL/GenBank/DDBJ whole genome shotgun (WGS) entry which is preliminary data.</text>
</comment>
<dbReference type="RefSeq" id="WP_184008726.1">
    <property type="nucleotide sequence ID" value="NZ_JACIJS010000002.1"/>
</dbReference>
<gene>
    <name evidence="2" type="ORF">FHS89_000781</name>
</gene>
<keyword evidence="1" id="KW-0812">Transmembrane</keyword>
<sequence>MIQLAVPENCIAAVDKALKGIEPRNWWRAAAQDEDEPTQYFIVLHEARLQDVLDDLRDQFGEKSGWRLTVSSIETVLPELDDEEEQQRLADRELTHSREEILDGVRKDAALTRDYLLLNAVAALLAAVGLYLGEIAVVIGAMVIAPILGPIMAFNFATALGNRQLLVTALKALGAGLAVAFGVSVALGLVLKVQPDPGTMLSFSEPLTAFTAALPLAGGVAAAIILLQGAGSGIVGVTVAAALVPPLAASGMHAGAGDHVQALRAGGTVIANIVAINLASQVVFMIKGVRPNRWISDQSGDSRLWNMGSWAVVLILILAYLLWP</sequence>
<keyword evidence="1" id="KW-1133">Transmembrane helix</keyword>
<feature type="transmembrane region" description="Helical" evidence="1">
    <location>
        <begin position="207"/>
        <end position="227"/>
    </location>
</feature>
<feature type="transmembrane region" description="Helical" evidence="1">
    <location>
        <begin position="234"/>
        <end position="256"/>
    </location>
</feature>